<feature type="region of interest" description="Disordered" evidence="1">
    <location>
        <begin position="22"/>
        <end position="107"/>
    </location>
</feature>
<evidence type="ECO:0000313" key="2">
    <source>
        <dbReference type="EMBL" id="CAI0412347.1"/>
    </source>
</evidence>
<protein>
    <submittedName>
        <fullName evidence="2">Uncharacterized protein</fullName>
    </submittedName>
</protein>
<dbReference type="EMBL" id="CAMGYJ010000005">
    <property type="protein sequence ID" value="CAI0412347.1"/>
    <property type="molecule type" value="Genomic_DNA"/>
</dbReference>
<sequence length="139" mass="15602">MQIRVQLVGIPNLLSFLRRPIRLPPRNHCPRTAADSPRQSSTGPEFPPGAGRNPEEAPGSRLVSRPDSVRDGGEGEEFRNGENVRRLQSLHEAVGRPPSGPREENQVRTIDCQISLRTREVLYEFEPRIHGSLYVCGRD</sequence>
<dbReference type="Proteomes" id="UP001154282">
    <property type="component" value="Unassembled WGS sequence"/>
</dbReference>
<dbReference type="AlphaFoldDB" id="A0AAV0JQV5"/>
<gene>
    <name evidence="2" type="ORF">LITE_LOCUS15511</name>
</gene>
<keyword evidence="3" id="KW-1185">Reference proteome</keyword>
<proteinExistence type="predicted"/>
<accession>A0AAV0JQV5</accession>
<organism evidence="2 3">
    <name type="scientific">Linum tenue</name>
    <dbReference type="NCBI Taxonomy" id="586396"/>
    <lineage>
        <taxon>Eukaryota</taxon>
        <taxon>Viridiplantae</taxon>
        <taxon>Streptophyta</taxon>
        <taxon>Embryophyta</taxon>
        <taxon>Tracheophyta</taxon>
        <taxon>Spermatophyta</taxon>
        <taxon>Magnoliopsida</taxon>
        <taxon>eudicotyledons</taxon>
        <taxon>Gunneridae</taxon>
        <taxon>Pentapetalae</taxon>
        <taxon>rosids</taxon>
        <taxon>fabids</taxon>
        <taxon>Malpighiales</taxon>
        <taxon>Linaceae</taxon>
        <taxon>Linum</taxon>
    </lineage>
</organism>
<feature type="compositionally biased region" description="Basic and acidic residues" evidence="1">
    <location>
        <begin position="67"/>
        <end position="85"/>
    </location>
</feature>
<reference evidence="2" key="1">
    <citation type="submission" date="2022-08" db="EMBL/GenBank/DDBJ databases">
        <authorList>
            <person name="Gutierrez-Valencia J."/>
        </authorList>
    </citation>
    <scope>NUCLEOTIDE SEQUENCE</scope>
</reference>
<name>A0AAV0JQV5_9ROSI</name>
<evidence type="ECO:0000256" key="1">
    <source>
        <dbReference type="SAM" id="MobiDB-lite"/>
    </source>
</evidence>
<comment type="caution">
    <text evidence="2">The sequence shown here is derived from an EMBL/GenBank/DDBJ whole genome shotgun (WGS) entry which is preliminary data.</text>
</comment>
<evidence type="ECO:0000313" key="3">
    <source>
        <dbReference type="Proteomes" id="UP001154282"/>
    </source>
</evidence>